<organism evidence="2 4">
    <name type="scientific">Priapulus caudatus</name>
    <name type="common">Priapulid worm</name>
    <dbReference type="NCBI Taxonomy" id="37621"/>
    <lineage>
        <taxon>Eukaryota</taxon>
        <taxon>Metazoa</taxon>
        <taxon>Ecdysozoa</taxon>
        <taxon>Scalidophora</taxon>
        <taxon>Priapulida</taxon>
        <taxon>Priapulimorpha</taxon>
        <taxon>Priapulimorphida</taxon>
        <taxon>Priapulidae</taxon>
        <taxon>Priapulus</taxon>
    </lineage>
</organism>
<feature type="transmembrane region" description="Helical" evidence="1">
    <location>
        <begin position="240"/>
        <end position="261"/>
    </location>
</feature>
<evidence type="ECO:0000313" key="2">
    <source>
        <dbReference type="Proteomes" id="UP000695022"/>
    </source>
</evidence>
<feature type="transmembrane region" description="Helical" evidence="1">
    <location>
        <begin position="407"/>
        <end position="427"/>
    </location>
</feature>
<evidence type="ECO:0000313" key="3">
    <source>
        <dbReference type="RefSeq" id="XP_014675354.1"/>
    </source>
</evidence>
<protein>
    <submittedName>
        <fullName evidence="3 4">Uncharacterized protein LOC106815413 isoform X1</fullName>
    </submittedName>
</protein>
<keyword evidence="1" id="KW-1133">Transmembrane helix</keyword>
<keyword evidence="1" id="KW-0812">Transmembrane</keyword>
<gene>
    <name evidence="3 4" type="primary">LOC106815413</name>
</gene>
<sequence length="522" mass="58980">MAKGEVASSEAEMDGANSNEIALHQTRCSEYSFRSSSRITPSNRQMSASAFYCDPDVPGTGSDGVVASERDQNLPTYSIMQSRKLPYALWYVIAKSLGIKLYQAEKPWIGTIMYMATIASALGFAICGTYYTAFDIISEYTKSTIMDGSFNLLLGAIWCSLGIYANGLAYKLFRNRSMMDKLRLHAKTVFKINSALLTAFLAVSFMMVNSCHVKDQFQNSYCEQVQLNAIVCKVYYVSRVVFSTCACIWNVLVAIVCMSLCRTHTIGIRRFIKQLEIDGARIEKRQLVSSNRSFHTDIDLVDNQRLEMDEIAADVDEHREDQYSAETHEGDSVFYINIPDLTDETHPAQSASPINSQAPGIRQRTRDHPERECSIQSNVIYTNNDILLIFWKISSHLRMTSLLLERWLCSWVALVMLWTALYLLYWLDNTASTYDVIEFLIPLILLPLVCSAFAEVNNEGIRVLKCVCPTDERMHMLFYLSQFPIQITAFNNPVTYSGIIKVIMAIGFAFASKVIIDLLSDV</sequence>
<proteinExistence type="predicted"/>
<reference evidence="3 4" key="1">
    <citation type="submission" date="2025-05" db="UniProtKB">
        <authorList>
            <consortium name="RefSeq"/>
        </authorList>
    </citation>
    <scope>IDENTIFICATION</scope>
</reference>
<dbReference type="PANTHER" id="PTHR35555">
    <property type="entry name" value="ENDONUCLEASE-REVERSE TRANSCRIPTASE"/>
    <property type="match status" value="1"/>
</dbReference>
<dbReference type="PANTHER" id="PTHR35555:SF3">
    <property type="entry name" value="ENDONUCLEASE-REVERSE TRANSCRIPTASE"/>
    <property type="match status" value="1"/>
</dbReference>
<dbReference type="RefSeq" id="XP_014675354.1">
    <property type="nucleotide sequence ID" value="XM_014819868.1"/>
</dbReference>
<evidence type="ECO:0000256" key="1">
    <source>
        <dbReference type="SAM" id="Phobius"/>
    </source>
</evidence>
<feature type="transmembrane region" description="Helical" evidence="1">
    <location>
        <begin position="108"/>
        <end position="132"/>
    </location>
</feature>
<feature type="transmembrane region" description="Helical" evidence="1">
    <location>
        <begin position="439"/>
        <end position="456"/>
    </location>
</feature>
<feature type="transmembrane region" description="Helical" evidence="1">
    <location>
        <begin position="190"/>
        <end position="208"/>
    </location>
</feature>
<keyword evidence="2" id="KW-1185">Reference proteome</keyword>
<dbReference type="RefSeq" id="XP_014675355.1">
    <property type="nucleotide sequence ID" value="XM_014819869.1"/>
</dbReference>
<name>A0ABM1ET34_PRICU</name>
<evidence type="ECO:0000313" key="4">
    <source>
        <dbReference type="RefSeq" id="XP_014675355.1"/>
    </source>
</evidence>
<dbReference type="GeneID" id="106815413"/>
<feature type="transmembrane region" description="Helical" evidence="1">
    <location>
        <begin position="152"/>
        <end position="170"/>
    </location>
</feature>
<dbReference type="Proteomes" id="UP000695022">
    <property type="component" value="Unplaced"/>
</dbReference>
<accession>A0ABM1ET34</accession>
<keyword evidence="1" id="KW-0472">Membrane</keyword>